<dbReference type="EMBL" id="AP025592">
    <property type="protein sequence ID" value="BDG08472.1"/>
    <property type="molecule type" value="Genomic_DNA"/>
</dbReference>
<accession>A0ABM7X9G0</accession>
<keyword evidence="7" id="KW-1185">Reference proteome</keyword>
<evidence type="ECO:0000256" key="2">
    <source>
        <dbReference type="ARBA" id="ARBA00022723"/>
    </source>
</evidence>
<evidence type="ECO:0000256" key="1">
    <source>
        <dbReference type="ARBA" id="ARBA00022617"/>
    </source>
</evidence>
<dbReference type="SUPFAM" id="SSF46626">
    <property type="entry name" value="Cytochrome c"/>
    <property type="match status" value="2"/>
</dbReference>
<name>A0ABM7X9G0_9BACT</name>
<evidence type="ECO:0000256" key="3">
    <source>
        <dbReference type="ARBA" id="ARBA00023004"/>
    </source>
</evidence>
<evidence type="ECO:0000313" key="6">
    <source>
        <dbReference type="EMBL" id="BDG08472.1"/>
    </source>
</evidence>
<dbReference type="Proteomes" id="UP001162734">
    <property type="component" value="Chromosome"/>
</dbReference>
<dbReference type="Gene3D" id="1.10.760.10">
    <property type="entry name" value="Cytochrome c-like domain"/>
    <property type="match status" value="2"/>
</dbReference>
<reference evidence="7" key="1">
    <citation type="journal article" date="2022" name="Int. J. Syst. Evol. Microbiol.">
        <title>Anaeromyxobacter oryzae sp. nov., Anaeromyxobacter diazotrophicus sp. nov. and Anaeromyxobacter paludicola sp. nov., isolated from paddy soils.</title>
        <authorList>
            <person name="Itoh H."/>
            <person name="Xu Z."/>
            <person name="Mise K."/>
            <person name="Masuda Y."/>
            <person name="Ushijima N."/>
            <person name="Hayakawa C."/>
            <person name="Shiratori Y."/>
            <person name="Senoo K."/>
        </authorList>
    </citation>
    <scope>NUCLEOTIDE SEQUENCE [LARGE SCALE GENOMIC DNA]</scope>
    <source>
        <strain evidence="7">Red630</strain>
    </source>
</reference>
<keyword evidence="2 4" id="KW-0479">Metal-binding</keyword>
<dbReference type="InterPro" id="IPR036909">
    <property type="entry name" value="Cyt_c-like_dom_sf"/>
</dbReference>
<proteinExistence type="predicted"/>
<dbReference type="RefSeq" id="WP_248345648.1">
    <property type="nucleotide sequence ID" value="NZ_AP025592.1"/>
</dbReference>
<keyword evidence="1 4" id="KW-0349">Heme</keyword>
<keyword evidence="3 4" id="KW-0408">Iron</keyword>
<feature type="domain" description="Cytochrome c" evidence="5">
    <location>
        <begin position="48"/>
        <end position="142"/>
    </location>
</feature>
<evidence type="ECO:0000313" key="7">
    <source>
        <dbReference type="Proteomes" id="UP001162734"/>
    </source>
</evidence>
<evidence type="ECO:0000256" key="4">
    <source>
        <dbReference type="PROSITE-ProRule" id="PRU00433"/>
    </source>
</evidence>
<dbReference type="PROSITE" id="PS51007">
    <property type="entry name" value="CYTC"/>
    <property type="match status" value="2"/>
</dbReference>
<dbReference type="InterPro" id="IPR009056">
    <property type="entry name" value="Cyt_c-like_dom"/>
</dbReference>
<dbReference type="Pfam" id="PF13442">
    <property type="entry name" value="Cytochrome_CBB3"/>
    <property type="match status" value="2"/>
</dbReference>
<feature type="domain" description="Cytochrome c" evidence="5">
    <location>
        <begin position="167"/>
        <end position="286"/>
    </location>
</feature>
<organism evidence="6 7">
    <name type="scientific">Anaeromyxobacter paludicola</name>
    <dbReference type="NCBI Taxonomy" id="2918171"/>
    <lineage>
        <taxon>Bacteria</taxon>
        <taxon>Pseudomonadati</taxon>
        <taxon>Myxococcota</taxon>
        <taxon>Myxococcia</taxon>
        <taxon>Myxococcales</taxon>
        <taxon>Cystobacterineae</taxon>
        <taxon>Anaeromyxobacteraceae</taxon>
        <taxon>Anaeromyxobacter</taxon>
    </lineage>
</organism>
<sequence>MPIPSLHRVNLRRALAALAAVLVTGCERDLPRRFSAPVTLGGVNVPPGRLEAGERAYLRYCRNCHGLEGDGRGPMGVHLSPPPRDLRLGIVKFASVPAGALPTDQDLARIVRSGLRGTAMLAWYGVSDRELADLVQYVKTYAPRWREEEPGEPVAPSPDPWSGREAEARERGRKVYHGLARCAACHPAYESREELVRDAAELGAAPSDLRPDLSTGLVQRSVDFGLDLRAPDLRRDELRSIRRGSRREDLYRVIAAGVGGTSMPSWKGALPEEDLWALVHYVDGLARP</sequence>
<protein>
    <recommendedName>
        <fullName evidence="5">Cytochrome c domain-containing protein</fullName>
    </recommendedName>
</protein>
<gene>
    <name evidence="6" type="ORF">AMPC_15850</name>
</gene>
<evidence type="ECO:0000259" key="5">
    <source>
        <dbReference type="PROSITE" id="PS51007"/>
    </source>
</evidence>